<feature type="compositionally biased region" description="Low complexity" evidence="1">
    <location>
        <begin position="188"/>
        <end position="201"/>
    </location>
</feature>
<feature type="compositionally biased region" description="Acidic residues" evidence="1">
    <location>
        <begin position="159"/>
        <end position="169"/>
    </location>
</feature>
<protein>
    <submittedName>
        <fullName evidence="2">Uncharacterized protein</fullName>
    </submittedName>
</protein>
<feature type="region of interest" description="Disordered" evidence="1">
    <location>
        <begin position="55"/>
        <end position="281"/>
    </location>
</feature>
<sequence length="281" mass="31068">MYGSSVVSIPGAWQYIMVGVEGQLRRWERRMRQGRVLEDATKATECLMQCYEFEDLPDGNSRTTSSYRGILHHGQPERPTSPDSEPEADITSPAYTPNSPEYSPDSPAYSPNSLAYDIDEPDDKYDNDDNDDDDGRHPAEAVGVGSQPGKKPKLLVDSDPSDSYDADDANDTKHPAFELMKKDKKTEAQPPIIGAMGAPAPCGHTASPGYALGTHARDRPVSPLHEKGTGHRVRPQEAMDSDDKPEHFDVVVLDDSEEEDEVDVAHRRKRQKQSIGSQARH</sequence>
<dbReference type="EMBL" id="LGRX02003014">
    <property type="protein sequence ID" value="KAK3283133.1"/>
    <property type="molecule type" value="Genomic_DNA"/>
</dbReference>
<evidence type="ECO:0000313" key="3">
    <source>
        <dbReference type="Proteomes" id="UP001190700"/>
    </source>
</evidence>
<feature type="compositionally biased region" description="Acidic residues" evidence="1">
    <location>
        <begin position="117"/>
        <end position="133"/>
    </location>
</feature>
<reference evidence="2 3" key="1">
    <citation type="journal article" date="2015" name="Genome Biol. Evol.">
        <title>Comparative Genomics of a Bacterivorous Green Alga Reveals Evolutionary Causalities and Consequences of Phago-Mixotrophic Mode of Nutrition.</title>
        <authorList>
            <person name="Burns J.A."/>
            <person name="Paasch A."/>
            <person name="Narechania A."/>
            <person name="Kim E."/>
        </authorList>
    </citation>
    <scope>NUCLEOTIDE SEQUENCE [LARGE SCALE GENOMIC DNA]</scope>
    <source>
        <strain evidence="2 3">PLY_AMNH</strain>
    </source>
</reference>
<proteinExistence type="predicted"/>
<dbReference type="Proteomes" id="UP001190700">
    <property type="component" value="Unassembled WGS sequence"/>
</dbReference>
<comment type="caution">
    <text evidence="2">The sequence shown here is derived from an EMBL/GenBank/DDBJ whole genome shotgun (WGS) entry which is preliminary data.</text>
</comment>
<evidence type="ECO:0000313" key="2">
    <source>
        <dbReference type="EMBL" id="KAK3283133.1"/>
    </source>
</evidence>
<dbReference type="AlphaFoldDB" id="A0AAE0GSB8"/>
<name>A0AAE0GSB8_9CHLO</name>
<feature type="compositionally biased region" description="Basic and acidic residues" evidence="1">
    <location>
        <begin position="215"/>
        <end position="249"/>
    </location>
</feature>
<keyword evidence="3" id="KW-1185">Reference proteome</keyword>
<accession>A0AAE0GSB8</accession>
<feature type="compositionally biased region" description="Basic and acidic residues" evidence="1">
    <location>
        <begin position="170"/>
        <end position="187"/>
    </location>
</feature>
<evidence type="ECO:0000256" key="1">
    <source>
        <dbReference type="SAM" id="MobiDB-lite"/>
    </source>
</evidence>
<gene>
    <name evidence="2" type="ORF">CYMTET_9160</name>
</gene>
<organism evidence="2 3">
    <name type="scientific">Cymbomonas tetramitiformis</name>
    <dbReference type="NCBI Taxonomy" id="36881"/>
    <lineage>
        <taxon>Eukaryota</taxon>
        <taxon>Viridiplantae</taxon>
        <taxon>Chlorophyta</taxon>
        <taxon>Pyramimonadophyceae</taxon>
        <taxon>Pyramimonadales</taxon>
        <taxon>Pyramimonadaceae</taxon>
        <taxon>Cymbomonas</taxon>
    </lineage>
</organism>
<feature type="compositionally biased region" description="Acidic residues" evidence="1">
    <location>
        <begin position="252"/>
        <end position="262"/>
    </location>
</feature>